<evidence type="ECO:0000313" key="1">
    <source>
        <dbReference type="Proteomes" id="UP000887579"/>
    </source>
</evidence>
<dbReference type="WBParaSite" id="ES5_v2.g20224.t1">
    <property type="protein sequence ID" value="ES5_v2.g20224.t1"/>
    <property type="gene ID" value="ES5_v2.g20224"/>
</dbReference>
<organism evidence="1 2">
    <name type="scientific">Panagrolaimus sp. ES5</name>
    <dbReference type="NCBI Taxonomy" id="591445"/>
    <lineage>
        <taxon>Eukaryota</taxon>
        <taxon>Metazoa</taxon>
        <taxon>Ecdysozoa</taxon>
        <taxon>Nematoda</taxon>
        <taxon>Chromadorea</taxon>
        <taxon>Rhabditida</taxon>
        <taxon>Tylenchina</taxon>
        <taxon>Panagrolaimomorpha</taxon>
        <taxon>Panagrolaimoidea</taxon>
        <taxon>Panagrolaimidae</taxon>
        <taxon>Panagrolaimus</taxon>
    </lineage>
</organism>
<sequence length="321" mass="37324">MDLPVSERITKNVIQNGSKTATSITQTSFLSSYRNQSFSLPDSIMFYMAKNPPSAEIYQKLIQSCKYFFVKNPLLVASKLWFHCDDAGQWQTLINKKVVDFNSVAAKTWVTDEVVVNVDWSEEEFRGENRHNVLSDFMQHIYRCDAKKLSLCEQNISFKDFVFLASKCEEISLGAIVDKAVDETSIAAIRDEEGTVVPLETLFEAIPFVKDFSYFFGYTGFGISSDTVKKLVKIPHFLNLTELYFQFLPDCFDIDTFFTYIKQNKKTMINLTFSDEMFETHRLKSIVREIIQAENHPYRPPYIHFPDMSRSFYNKLCELFY</sequence>
<reference evidence="2" key="1">
    <citation type="submission" date="2022-11" db="UniProtKB">
        <authorList>
            <consortium name="WormBaseParasite"/>
        </authorList>
    </citation>
    <scope>IDENTIFICATION</scope>
</reference>
<proteinExistence type="predicted"/>
<name>A0AC34FS73_9BILA</name>
<evidence type="ECO:0000313" key="2">
    <source>
        <dbReference type="WBParaSite" id="ES5_v2.g20224.t1"/>
    </source>
</evidence>
<accession>A0AC34FS73</accession>
<dbReference type="Proteomes" id="UP000887579">
    <property type="component" value="Unplaced"/>
</dbReference>
<protein>
    <submittedName>
        <fullName evidence="2">Uncharacterized protein</fullName>
    </submittedName>
</protein>